<protein>
    <submittedName>
        <fullName evidence="2">Uncharacterized protein</fullName>
    </submittedName>
</protein>
<feature type="compositionally biased region" description="Polar residues" evidence="1">
    <location>
        <begin position="104"/>
        <end position="122"/>
    </location>
</feature>
<proteinExistence type="predicted"/>
<evidence type="ECO:0000313" key="2">
    <source>
        <dbReference type="EMBL" id="EZG57859.1"/>
    </source>
</evidence>
<organism evidence="2 3">
    <name type="scientific">Gregarina niphandrodes</name>
    <name type="common">Septate eugregarine</name>
    <dbReference type="NCBI Taxonomy" id="110365"/>
    <lineage>
        <taxon>Eukaryota</taxon>
        <taxon>Sar</taxon>
        <taxon>Alveolata</taxon>
        <taxon>Apicomplexa</taxon>
        <taxon>Conoidasida</taxon>
        <taxon>Gregarinasina</taxon>
        <taxon>Eugregarinorida</taxon>
        <taxon>Gregarinidae</taxon>
        <taxon>Gregarina</taxon>
    </lineage>
</organism>
<accession>A0A023B4Z7</accession>
<dbReference type="GeneID" id="22913442"/>
<evidence type="ECO:0000256" key="1">
    <source>
        <dbReference type="SAM" id="MobiDB-lite"/>
    </source>
</evidence>
<name>A0A023B4Z7_GRENI</name>
<gene>
    <name evidence="2" type="ORF">GNI_096640</name>
</gene>
<feature type="compositionally biased region" description="Pro residues" evidence="1">
    <location>
        <begin position="144"/>
        <end position="156"/>
    </location>
</feature>
<evidence type="ECO:0000313" key="3">
    <source>
        <dbReference type="Proteomes" id="UP000019763"/>
    </source>
</evidence>
<dbReference type="Proteomes" id="UP000019763">
    <property type="component" value="Unassembled WGS sequence"/>
</dbReference>
<dbReference type="AlphaFoldDB" id="A0A023B4Z7"/>
<keyword evidence="3" id="KW-1185">Reference proteome</keyword>
<reference evidence="2" key="1">
    <citation type="submission" date="2013-12" db="EMBL/GenBank/DDBJ databases">
        <authorList>
            <person name="Omoto C.K."/>
            <person name="Sibley D."/>
            <person name="Venepally P."/>
            <person name="Hadjithomas M."/>
            <person name="Karamycheva S."/>
            <person name="Brunk B."/>
            <person name="Roos D."/>
            <person name="Caler E."/>
            <person name="Lorenzi H."/>
        </authorList>
    </citation>
    <scope>NUCLEOTIDE SEQUENCE</scope>
</reference>
<sequence length="262" mass="28710">MKEVSTPPLVSKAVSVNLGSLKPVVGTLLKNATTQLSQIAELNNLIEEHANVPLSSLSVSDTTPYLGGQASDEAMMHAALSAASPHFRPTSPMKLFHQPEQVKLQSPLTEPTLTRDSASTALDLSDPTALPPEDVSFNRRFPPSRLPPNSFPPSRLPSPYKTSRTSPSVRADENTMPVEKRAFPLTQQVKLLQQKNARLAPELRDRRMCPDCGRRGSGSRSQNGVTYFYCRNSACLGKGSSKDRFIGWAFEENTRRVPAALR</sequence>
<comment type="caution">
    <text evidence="2">The sequence shown here is derived from an EMBL/GenBank/DDBJ whole genome shotgun (WGS) entry which is preliminary data.</text>
</comment>
<dbReference type="VEuPathDB" id="CryptoDB:GNI_096640"/>
<dbReference type="RefSeq" id="XP_011131025.1">
    <property type="nucleotide sequence ID" value="XM_011132723.1"/>
</dbReference>
<feature type="region of interest" description="Disordered" evidence="1">
    <location>
        <begin position="104"/>
        <end position="174"/>
    </location>
</feature>
<dbReference type="EMBL" id="AFNH02000723">
    <property type="protein sequence ID" value="EZG57859.1"/>
    <property type="molecule type" value="Genomic_DNA"/>
</dbReference>